<reference evidence="3 4" key="1">
    <citation type="submission" date="2019-02" db="EMBL/GenBank/DDBJ databases">
        <title>Genome sequencing of the rare red list fungi Phellinidium pouzarii.</title>
        <authorList>
            <person name="Buettner E."/>
            <person name="Kellner H."/>
        </authorList>
    </citation>
    <scope>NUCLEOTIDE SEQUENCE [LARGE SCALE GENOMIC DNA]</scope>
    <source>
        <strain evidence="3 4">DSM 108285</strain>
    </source>
</reference>
<dbReference type="OrthoDB" id="3069722at2759"/>
<feature type="compositionally biased region" description="Low complexity" evidence="2">
    <location>
        <begin position="495"/>
        <end position="520"/>
    </location>
</feature>
<gene>
    <name evidence="3" type="ORF">EW145_g3812</name>
</gene>
<feature type="coiled-coil region" evidence="1">
    <location>
        <begin position="136"/>
        <end position="191"/>
    </location>
</feature>
<dbReference type="Proteomes" id="UP000308199">
    <property type="component" value="Unassembled WGS sequence"/>
</dbReference>
<keyword evidence="4" id="KW-1185">Reference proteome</keyword>
<feature type="region of interest" description="Disordered" evidence="2">
    <location>
        <begin position="361"/>
        <end position="410"/>
    </location>
</feature>
<dbReference type="AlphaFoldDB" id="A0A4S4L7M6"/>
<name>A0A4S4L7M6_9AGAM</name>
<accession>A0A4S4L7M6</accession>
<proteinExistence type="predicted"/>
<comment type="caution">
    <text evidence="3">The sequence shown here is derived from an EMBL/GenBank/DDBJ whole genome shotgun (WGS) entry which is preliminary data.</text>
</comment>
<evidence type="ECO:0000313" key="4">
    <source>
        <dbReference type="Proteomes" id="UP000308199"/>
    </source>
</evidence>
<feature type="region of interest" description="Disordered" evidence="2">
    <location>
        <begin position="1"/>
        <end position="75"/>
    </location>
</feature>
<feature type="region of interest" description="Disordered" evidence="2">
    <location>
        <begin position="588"/>
        <end position="790"/>
    </location>
</feature>
<feature type="compositionally biased region" description="Low complexity" evidence="2">
    <location>
        <begin position="389"/>
        <end position="403"/>
    </location>
</feature>
<feature type="compositionally biased region" description="Basic and acidic residues" evidence="2">
    <location>
        <begin position="737"/>
        <end position="747"/>
    </location>
</feature>
<dbReference type="EMBL" id="SGPK01000173">
    <property type="protein sequence ID" value="THH06828.1"/>
    <property type="molecule type" value="Genomic_DNA"/>
</dbReference>
<feature type="compositionally biased region" description="Basic and acidic residues" evidence="2">
    <location>
        <begin position="1"/>
        <end position="15"/>
    </location>
</feature>
<protein>
    <submittedName>
        <fullName evidence="3">Uncharacterized protein</fullName>
    </submittedName>
</protein>
<sequence length="896" mass="98443">MSPAAHDRSHTREPAESNGYDSEFTGEFQDEYAGGKNQHVHGHIYSDSEPKSRFTGRSRTSSGRRSRKTSSSSRELVRVLLEEKKDAERMHVQLEHAYGILRAESQRAADAERTAIETAERLKGLHRARLAAQQETARLQAELRMYKIQYDKAQSQLLHANDMISQSDLERDKAERAMEKMRRAVDKFKGTELARRAREEGWRQGREEVMRERKVDAFTQPVARRYRGEDRPLLVEDDGEIVEDGIEGGRGPFQQTLNRSIPQPRQLQAAPMRAPDSVSDTAPLPVPPPASVPVIPRNFARNFVPRQSVPMPVPRQIIETRSPPVLARNMPMPDPQRFPDHIVVRSPLPIPASIPRFVEAEPTHPSSSYTHRPLSRAAALPQRDSQRYPSHSNSNSQHFSQPSRNHNHARDQSVDIPVNSASASANRIYSQTYESPSSSDSNEFEIRPDSRLSGQRRSFVPGTGPAGNVLPEQEEIVPLPAPGQNVVPRPPSARPPSSAAYARPRGASVTSSSTTSSSSVLTETAPFPRPSRVAQLRHTGRRWSSESSTIPGIIIEPPSRPESIETVGTVTTVPANLSPYHEPMTMFSETSPTLPAQPPPSNHYVHDRPTSRTGFRYGSSTSPRSENIELESPGGSSSSSIHHAYGSAMGGGPLPLRFGPTGAVSPGISETPGLSGFAPHHPDLNRSQQVDGHHPSGFSNGWADSAHPSRSMSKTPNANRRSGGPPIHSGSAADYFNADHHSNYEPHSRHRGTHSEAVSNTDTNAFHDPDTDPEFEESPRSPNGSQSVHMRDGHQFDVRSASGQSGVPVARTAAAFQDARPRERRRLISGSAISEGSTLPHNRPCLRQGACPFPILVQPPLPTGALEVETSRPRVKELVQRRVPPSDTLRLCAQAV</sequence>
<feature type="compositionally biased region" description="Polar residues" evidence="2">
    <location>
        <begin position="430"/>
        <end position="441"/>
    </location>
</feature>
<evidence type="ECO:0000256" key="1">
    <source>
        <dbReference type="SAM" id="Coils"/>
    </source>
</evidence>
<keyword evidence="1" id="KW-0175">Coiled coil</keyword>
<feature type="region of interest" description="Disordered" evidence="2">
    <location>
        <begin position="430"/>
        <end position="560"/>
    </location>
</feature>
<organism evidence="3 4">
    <name type="scientific">Phellinidium pouzarii</name>
    <dbReference type="NCBI Taxonomy" id="167371"/>
    <lineage>
        <taxon>Eukaryota</taxon>
        <taxon>Fungi</taxon>
        <taxon>Dikarya</taxon>
        <taxon>Basidiomycota</taxon>
        <taxon>Agaricomycotina</taxon>
        <taxon>Agaricomycetes</taxon>
        <taxon>Hymenochaetales</taxon>
        <taxon>Hymenochaetaceae</taxon>
        <taxon>Phellinidium</taxon>
    </lineage>
</organism>
<evidence type="ECO:0000256" key="2">
    <source>
        <dbReference type="SAM" id="MobiDB-lite"/>
    </source>
</evidence>
<evidence type="ECO:0000313" key="3">
    <source>
        <dbReference type="EMBL" id="THH06828.1"/>
    </source>
</evidence>
<feature type="compositionally biased region" description="Polar residues" evidence="2">
    <location>
        <begin position="708"/>
        <end position="720"/>
    </location>
</feature>